<name>A0A9I9EGA7_CUCME</name>
<dbReference type="EnsemblPlants" id="MELO3C033374.2.1">
    <property type="protein sequence ID" value="MELO3C033374.2.1"/>
    <property type="gene ID" value="MELO3C033374.2"/>
</dbReference>
<organism evidence="2">
    <name type="scientific">Cucumis melo</name>
    <name type="common">Muskmelon</name>
    <dbReference type="NCBI Taxonomy" id="3656"/>
    <lineage>
        <taxon>Eukaryota</taxon>
        <taxon>Viridiplantae</taxon>
        <taxon>Streptophyta</taxon>
        <taxon>Embryophyta</taxon>
        <taxon>Tracheophyta</taxon>
        <taxon>Spermatophyta</taxon>
        <taxon>Magnoliopsida</taxon>
        <taxon>eudicotyledons</taxon>
        <taxon>Gunneridae</taxon>
        <taxon>Pentapetalae</taxon>
        <taxon>rosids</taxon>
        <taxon>fabids</taxon>
        <taxon>Cucurbitales</taxon>
        <taxon>Cucurbitaceae</taxon>
        <taxon>Benincaseae</taxon>
        <taxon>Cucumis</taxon>
    </lineage>
</organism>
<feature type="region of interest" description="Disordered" evidence="1">
    <location>
        <begin position="151"/>
        <end position="197"/>
    </location>
</feature>
<evidence type="ECO:0000313" key="2">
    <source>
        <dbReference type="EnsemblPlants" id="MELO3C033374.2.1"/>
    </source>
</evidence>
<dbReference type="AlphaFoldDB" id="A0A9I9EGA7"/>
<proteinExistence type="predicted"/>
<accession>A0A9I9EGA7</accession>
<feature type="region of interest" description="Disordered" evidence="1">
    <location>
        <begin position="37"/>
        <end position="67"/>
    </location>
</feature>
<protein>
    <submittedName>
        <fullName evidence="2">Uncharacterized protein</fullName>
    </submittedName>
</protein>
<feature type="compositionally biased region" description="Basic and acidic residues" evidence="1">
    <location>
        <begin position="169"/>
        <end position="178"/>
    </location>
</feature>
<dbReference type="Gramene" id="MELO3C033374.2.1">
    <property type="protein sequence ID" value="MELO3C033374.2.1"/>
    <property type="gene ID" value="MELO3C033374.2"/>
</dbReference>
<sequence length="197" mass="21953">MMVWEKVVGCKVVVEKATCLQAPFHLKTDLPLSIPKLLKMPPPPPTSPSFPTVPAQPSPSPSSSTSQHQRIAVCGHPIFDLLSVSRNQSTADRLYLESHVLLRSNRRFCQLPSPPYATRCNPEELIRRRVKQSKLAVRVCAGYFKQVESYPSRESKSSRAANVGLSRAVSRELSRGLSREPSQAKLSREPQPRVELS</sequence>
<feature type="compositionally biased region" description="Basic and acidic residues" evidence="1">
    <location>
        <begin position="186"/>
        <end position="197"/>
    </location>
</feature>
<reference evidence="2" key="1">
    <citation type="submission" date="2023-03" db="UniProtKB">
        <authorList>
            <consortium name="EnsemblPlants"/>
        </authorList>
    </citation>
    <scope>IDENTIFICATION</scope>
</reference>
<evidence type="ECO:0000256" key="1">
    <source>
        <dbReference type="SAM" id="MobiDB-lite"/>
    </source>
</evidence>